<accession>A0A0D3A654</accession>
<dbReference type="GO" id="GO:0071277">
    <property type="term" value="P:cellular response to calcium ion"/>
    <property type="evidence" value="ECO:0007669"/>
    <property type="project" value="TreeGrafter"/>
</dbReference>
<sequence>MSLKEMMEFDYSKDFVVCPKPKRISLLANNVVLPLRLFIRRIMEQYLICIIIAVINPHSQSVSISRSTEILGLLIITVLRIIPKKLFHDGVKTDLKKNKATLVSASDLPLSILIVGVGDADFKEMDVQKDNDETVETVEQDDDDDDDDDETAAIEDMEKPSVISDQPKETKDSRRKLQSQRRTKEAKKTRSLKMSRIHLK</sequence>
<dbReference type="EnsemblPlants" id="Bo1g039620.1">
    <property type="protein sequence ID" value="Bo1g039620.1"/>
    <property type="gene ID" value="Bo1g039620"/>
</dbReference>
<dbReference type="eggNOG" id="KOG1327">
    <property type="taxonomic scope" value="Eukaryota"/>
</dbReference>
<dbReference type="HOGENOM" id="CLU_1367887_0_0_1"/>
<protein>
    <recommendedName>
        <fullName evidence="2">Copine C-terminal domain-containing protein</fullName>
    </recommendedName>
</protein>
<reference evidence="3 4" key="1">
    <citation type="journal article" date="2014" name="Genome Biol.">
        <title>Transcriptome and methylome profiling reveals relics of genome dominance in the mesopolyploid Brassica oleracea.</title>
        <authorList>
            <person name="Parkin I.A."/>
            <person name="Koh C."/>
            <person name="Tang H."/>
            <person name="Robinson S.J."/>
            <person name="Kagale S."/>
            <person name="Clarke W.E."/>
            <person name="Town C.D."/>
            <person name="Nixon J."/>
            <person name="Krishnakumar V."/>
            <person name="Bidwell S.L."/>
            <person name="Denoeud F."/>
            <person name="Belcram H."/>
            <person name="Links M.G."/>
            <person name="Just J."/>
            <person name="Clarke C."/>
            <person name="Bender T."/>
            <person name="Huebert T."/>
            <person name="Mason A.S."/>
            <person name="Pires J.C."/>
            <person name="Barker G."/>
            <person name="Moore J."/>
            <person name="Walley P.G."/>
            <person name="Manoli S."/>
            <person name="Batley J."/>
            <person name="Edwards D."/>
            <person name="Nelson M.N."/>
            <person name="Wang X."/>
            <person name="Paterson A.H."/>
            <person name="King G."/>
            <person name="Bancroft I."/>
            <person name="Chalhoub B."/>
            <person name="Sharpe A.G."/>
        </authorList>
    </citation>
    <scope>NUCLEOTIDE SEQUENCE</scope>
    <source>
        <strain evidence="3 4">cv. TO1000</strain>
    </source>
</reference>
<evidence type="ECO:0000313" key="3">
    <source>
        <dbReference type="EnsemblPlants" id="Bo1g039620.1"/>
    </source>
</evidence>
<feature type="compositionally biased region" description="Acidic residues" evidence="1">
    <location>
        <begin position="133"/>
        <end position="155"/>
    </location>
</feature>
<dbReference type="GO" id="GO:0005544">
    <property type="term" value="F:calcium-dependent phospholipid binding"/>
    <property type="evidence" value="ECO:0007669"/>
    <property type="project" value="InterPro"/>
</dbReference>
<evidence type="ECO:0000256" key="1">
    <source>
        <dbReference type="SAM" id="MobiDB-lite"/>
    </source>
</evidence>
<feature type="region of interest" description="Disordered" evidence="1">
    <location>
        <begin position="131"/>
        <end position="200"/>
    </location>
</feature>
<organism evidence="3 4">
    <name type="scientific">Brassica oleracea var. oleracea</name>
    <dbReference type="NCBI Taxonomy" id="109376"/>
    <lineage>
        <taxon>Eukaryota</taxon>
        <taxon>Viridiplantae</taxon>
        <taxon>Streptophyta</taxon>
        <taxon>Embryophyta</taxon>
        <taxon>Tracheophyta</taxon>
        <taxon>Spermatophyta</taxon>
        <taxon>Magnoliopsida</taxon>
        <taxon>eudicotyledons</taxon>
        <taxon>Gunneridae</taxon>
        <taxon>Pentapetalae</taxon>
        <taxon>rosids</taxon>
        <taxon>malvids</taxon>
        <taxon>Brassicales</taxon>
        <taxon>Brassicaceae</taxon>
        <taxon>Brassiceae</taxon>
        <taxon>Brassica</taxon>
    </lineage>
</organism>
<reference evidence="3" key="2">
    <citation type="submission" date="2015-03" db="UniProtKB">
        <authorList>
            <consortium name="EnsemblPlants"/>
        </authorList>
    </citation>
    <scope>IDENTIFICATION</scope>
</reference>
<dbReference type="Pfam" id="PF07002">
    <property type="entry name" value="Copine"/>
    <property type="match status" value="1"/>
</dbReference>
<evidence type="ECO:0000313" key="4">
    <source>
        <dbReference type="Proteomes" id="UP000032141"/>
    </source>
</evidence>
<dbReference type="InterPro" id="IPR045052">
    <property type="entry name" value="Copine"/>
</dbReference>
<dbReference type="InterPro" id="IPR010734">
    <property type="entry name" value="Copine_C"/>
</dbReference>
<dbReference type="GO" id="GO:0005886">
    <property type="term" value="C:plasma membrane"/>
    <property type="evidence" value="ECO:0007669"/>
    <property type="project" value="TreeGrafter"/>
</dbReference>
<dbReference type="Gramene" id="Bo1g039620.1">
    <property type="protein sequence ID" value="Bo1g039620.1"/>
    <property type="gene ID" value="Bo1g039620"/>
</dbReference>
<dbReference type="PANTHER" id="PTHR10857">
    <property type="entry name" value="COPINE"/>
    <property type="match status" value="1"/>
</dbReference>
<name>A0A0D3A654_BRAOL</name>
<proteinExistence type="predicted"/>
<feature type="compositionally biased region" description="Basic residues" evidence="1">
    <location>
        <begin position="189"/>
        <end position="200"/>
    </location>
</feature>
<keyword evidence="4" id="KW-1185">Reference proteome</keyword>
<dbReference type="Proteomes" id="UP000032141">
    <property type="component" value="Chromosome C1"/>
</dbReference>
<feature type="domain" description="Copine C-terminal" evidence="2">
    <location>
        <begin position="88"/>
        <end position="134"/>
    </location>
</feature>
<dbReference type="AlphaFoldDB" id="A0A0D3A654"/>
<evidence type="ECO:0000259" key="2">
    <source>
        <dbReference type="Pfam" id="PF07002"/>
    </source>
</evidence>
<dbReference type="PANTHER" id="PTHR10857:SF106">
    <property type="entry name" value="C2 DOMAIN-CONTAINING PROTEIN"/>
    <property type="match status" value="1"/>
</dbReference>